<sequence>MWNTIYQAPYKINASGICRVLYSTKSTTAVPRNVLENVISADKQKENGAVYDKKPFKILLETGKNYSWCLCGRSKKQPFCDGTHRMDQLKISQKPIRFQVEETKEYWLCNCKHTNNRPFCDGTHKSKIVQEATSIIRQ</sequence>
<evidence type="ECO:0000256" key="1">
    <source>
        <dbReference type="ARBA" id="ARBA00022714"/>
    </source>
</evidence>
<dbReference type="InterPro" id="IPR052950">
    <property type="entry name" value="CISD"/>
</dbReference>
<comment type="caution">
    <text evidence="7">The sequence shown here is derived from an EMBL/GenBank/DDBJ whole genome shotgun (WGS) entry which is preliminary data.</text>
</comment>
<evidence type="ECO:0000256" key="5">
    <source>
        <dbReference type="ARBA" id="ARBA00034078"/>
    </source>
</evidence>
<keyword evidence="4" id="KW-0411">Iron-sulfur</keyword>
<accession>A0AAV8YD11</accession>
<dbReference type="GO" id="GO:0005739">
    <property type="term" value="C:mitochondrion"/>
    <property type="evidence" value="ECO:0007669"/>
    <property type="project" value="TreeGrafter"/>
</dbReference>
<evidence type="ECO:0000256" key="3">
    <source>
        <dbReference type="ARBA" id="ARBA00023004"/>
    </source>
</evidence>
<dbReference type="GO" id="GO:0051537">
    <property type="term" value="F:2 iron, 2 sulfur cluster binding"/>
    <property type="evidence" value="ECO:0007669"/>
    <property type="project" value="UniProtKB-KW"/>
</dbReference>
<gene>
    <name evidence="7" type="ORF">NQ318_021674</name>
</gene>
<evidence type="ECO:0000256" key="4">
    <source>
        <dbReference type="ARBA" id="ARBA00023014"/>
    </source>
</evidence>
<dbReference type="Proteomes" id="UP001162162">
    <property type="component" value="Unassembled WGS sequence"/>
</dbReference>
<comment type="cofactor">
    <cofactor evidence="5">
        <name>[2Fe-2S] cluster</name>
        <dbReference type="ChEBI" id="CHEBI:190135"/>
    </cofactor>
</comment>
<name>A0AAV8YD11_9CUCU</name>
<dbReference type="InterPro" id="IPR042216">
    <property type="entry name" value="MitoNEET_CISD"/>
</dbReference>
<feature type="domain" description="Iron-binding zinc finger CDGSH type" evidence="6">
    <location>
        <begin position="93"/>
        <end position="130"/>
    </location>
</feature>
<dbReference type="PANTHER" id="PTHR46491:SF3">
    <property type="entry name" value="CDGSH IRON-SULFUR DOMAIN-CONTAINING PROTEIN 3, MITOCHONDRIAL"/>
    <property type="match status" value="1"/>
</dbReference>
<keyword evidence="3" id="KW-0408">Iron</keyword>
<reference evidence="7" key="1">
    <citation type="journal article" date="2023" name="Insect Mol. Biol.">
        <title>Genome sequencing provides insights into the evolution of gene families encoding plant cell wall-degrading enzymes in longhorned beetles.</title>
        <authorList>
            <person name="Shin N.R."/>
            <person name="Okamura Y."/>
            <person name="Kirsch R."/>
            <person name="Pauchet Y."/>
        </authorList>
    </citation>
    <scope>NUCLEOTIDE SEQUENCE</scope>
    <source>
        <strain evidence="7">AMC_N1</strain>
    </source>
</reference>
<proteinExistence type="predicted"/>
<dbReference type="Gene3D" id="3.40.5.90">
    <property type="entry name" value="CDGSH iron-sulfur domain, mitoNEET-type"/>
    <property type="match status" value="2"/>
</dbReference>
<dbReference type="AlphaFoldDB" id="A0AAV8YD11"/>
<keyword evidence="2" id="KW-0479">Metal-binding</keyword>
<dbReference type="SMART" id="SM00704">
    <property type="entry name" value="ZnF_CDGSH"/>
    <property type="match status" value="2"/>
</dbReference>
<evidence type="ECO:0000313" key="8">
    <source>
        <dbReference type="Proteomes" id="UP001162162"/>
    </source>
</evidence>
<keyword evidence="8" id="KW-1185">Reference proteome</keyword>
<protein>
    <recommendedName>
        <fullName evidence="6">Iron-binding zinc finger CDGSH type domain-containing protein</fullName>
    </recommendedName>
</protein>
<feature type="domain" description="Iron-binding zinc finger CDGSH type" evidence="6">
    <location>
        <begin position="53"/>
        <end position="90"/>
    </location>
</feature>
<organism evidence="7 8">
    <name type="scientific">Aromia moschata</name>
    <dbReference type="NCBI Taxonomy" id="1265417"/>
    <lineage>
        <taxon>Eukaryota</taxon>
        <taxon>Metazoa</taxon>
        <taxon>Ecdysozoa</taxon>
        <taxon>Arthropoda</taxon>
        <taxon>Hexapoda</taxon>
        <taxon>Insecta</taxon>
        <taxon>Pterygota</taxon>
        <taxon>Neoptera</taxon>
        <taxon>Endopterygota</taxon>
        <taxon>Coleoptera</taxon>
        <taxon>Polyphaga</taxon>
        <taxon>Cucujiformia</taxon>
        <taxon>Chrysomeloidea</taxon>
        <taxon>Cerambycidae</taxon>
        <taxon>Cerambycinae</taxon>
        <taxon>Callichromatini</taxon>
        <taxon>Aromia</taxon>
    </lineage>
</organism>
<dbReference type="InterPro" id="IPR018967">
    <property type="entry name" value="FeS-contain_CDGSH-typ"/>
</dbReference>
<dbReference type="Pfam" id="PF09360">
    <property type="entry name" value="zf-CDGSH"/>
    <property type="match status" value="2"/>
</dbReference>
<keyword evidence="1" id="KW-0001">2Fe-2S</keyword>
<dbReference type="PANTHER" id="PTHR46491">
    <property type="entry name" value="CDGSH IRON SULFUR DOMAIN PROTEIN HOMOLOG"/>
    <property type="match status" value="1"/>
</dbReference>
<evidence type="ECO:0000256" key="2">
    <source>
        <dbReference type="ARBA" id="ARBA00022723"/>
    </source>
</evidence>
<evidence type="ECO:0000313" key="7">
    <source>
        <dbReference type="EMBL" id="KAJ8949181.1"/>
    </source>
</evidence>
<evidence type="ECO:0000259" key="6">
    <source>
        <dbReference type="SMART" id="SM00704"/>
    </source>
</evidence>
<dbReference type="EMBL" id="JAPWTK010000122">
    <property type="protein sequence ID" value="KAJ8949181.1"/>
    <property type="molecule type" value="Genomic_DNA"/>
</dbReference>
<dbReference type="GO" id="GO:0046872">
    <property type="term" value="F:metal ion binding"/>
    <property type="evidence" value="ECO:0007669"/>
    <property type="project" value="UniProtKB-KW"/>
</dbReference>